<dbReference type="AlphaFoldDB" id="A0AAD8PPG9"/>
<accession>A0AAD8PPG9</accession>
<gene>
    <name evidence="2" type="ORF">LY79DRAFT_524846</name>
</gene>
<sequence>MRAQTFLAAIVACASVASAAPVAVEAYGPPISPHIISKKDTVEAYGPPVNPHIPAVESKRDGVEAYGPPTNPHIISKKDVVEAYGPPISPHIIAKE</sequence>
<proteinExistence type="predicted"/>
<evidence type="ECO:0000256" key="1">
    <source>
        <dbReference type="SAM" id="SignalP"/>
    </source>
</evidence>
<dbReference type="Proteomes" id="UP001230504">
    <property type="component" value="Unassembled WGS sequence"/>
</dbReference>
<dbReference type="GeneID" id="85439909"/>
<dbReference type="RefSeq" id="XP_060409471.1">
    <property type="nucleotide sequence ID" value="XM_060555669.1"/>
</dbReference>
<evidence type="ECO:0000313" key="3">
    <source>
        <dbReference type="Proteomes" id="UP001230504"/>
    </source>
</evidence>
<reference evidence="2" key="1">
    <citation type="submission" date="2021-06" db="EMBL/GenBank/DDBJ databases">
        <title>Comparative genomics, transcriptomics and evolutionary studies reveal genomic signatures of adaptation to plant cell wall in hemibiotrophic fungi.</title>
        <authorList>
            <consortium name="DOE Joint Genome Institute"/>
            <person name="Baroncelli R."/>
            <person name="Diaz J.F."/>
            <person name="Benocci T."/>
            <person name="Peng M."/>
            <person name="Battaglia E."/>
            <person name="Haridas S."/>
            <person name="Andreopoulos W."/>
            <person name="Labutti K."/>
            <person name="Pangilinan J."/>
            <person name="Floch G.L."/>
            <person name="Makela M.R."/>
            <person name="Henrissat B."/>
            <person name="Grigoriev I.V."/>
            <person name="Crouch J.A."/>
            <person name="De Vries R.P."/>
            <person name="Sukno S.A."/>
            <person name="Thon M.R."/>
        </authorList>
    </citation>
    <scope>NUCLEOTIDE SEQUENCE</scope>
    <source>
        <strain evidence="2">CBS 125086</strain>
    </source>
</reference>
<evidence type="ECO:0000313" key="2">
    <source>
        <dbReference type="EMBL" id="KAK1573907.1"/>
    </source>
</evidence>
<feature type="chain" id="PRO_5042245109" evidence="1">
    <location>
        <begin position="20"/>
        <end position="96"/>
    </location>
</feature>
<feature type="signal peptide" evidence="1">
    <location>
        <begin position="1"/>
        <end position="19"/>
    </location>
</feature>
<comment type="caution">
    <text evidence="2">The sequence shown here is derived from an EMBL/GenBank/DDBJ whole genome shotgun (WGS) entry which is preliminary data.</text>
</comment>
<keyword evidence="1" id="KW-0732">Signal</keyword>
<organism evidence="2 3">
    <name type="scientific">Colletotrichum navitas</name>
    <dbReference type="NCBI Taxonomy" id="681940"/>
    <lineage>
        <taxon>Eukaryota</taxon>
        <taxon>Fungi</taxon>
        <taxon>Dikarya</taxon>
        <taxon>Ascomycota</taxon>
        <taxon>Pezizomycotina</taxon>
        <taxon>Sordariomycetes</taxon>
        <taxon>Hypocreomycetidae</taxon>
        <taxon>Glomerellales</taxon>
        <taxon>Glomerellaceae</taxon>
        <taxon>Colletotrichum</taxon>
        <taxon>Colletotrichum graminicola species complex</taxon>
    </lineage>
</organism>
<name>A0AAD8PPG9_9PEZI</name>
<keyword evidence="3" id="KW-1185">Reference proteome</keyword>
<dbReference type="EMBL" id="JAHLJV010000083">
    <property type="protein sequence ID" value="KAK1573907.1"/>
    <property type="molecule type" value="Genomic_DNA"/>
</dbReference>
<protein>
    <submittedName>
        <fullName evidence="2">Uncharacterized protein</fullName>
    </submittedName>
</protein>